<dbReference type="Proteomes" id="UP000219020">
    <property type="component" value="Plasmid pMJ4"/>
</dbReference>
<evidence type="ECO:0000256" key="1">
    <source>
        <dbReference type="RuleBase" id="RU000356"/>
    </source>
</evidence>
<reference evidence="4" key="1">
    <citation type="submission" date="2017-04" db="EMBL/GenBank/DDBJ databases">
        <title>Genome evolution of the luminous symbionts of deep sea anglerfish.</title>
        <authorList>
            <person name="Hendry T.A."/>
        </authorList>
    </citation>
    <scope>NUCLEOTIDE SEQUENCE [LARGE SCALE GENOMIC DNA]</scope>
    <source>
        <plasmid evidence="4">pmj4</plasmid>
    </source>
</reference>
<dbReference type="GO" id="GO:0008941">
    <property type="term" value="F:nitric oxide dioxygenase NAD(P)H activity"/>
    <property type="evidence" value="ECO:0007669"/>
    <property type="project" value="TreeGrafter"/>
</dbReference>
<dbReference type="PANTHER" id="PTHR43396:SF6">
    <property type="entry name" value="ABL201WP"/>
    <property type="match status" value="1"/>
</dbReference>
<evidence type="ECO:0000313" key="4">
    <source>
        <dbReference type="Proteomes" id="UP000219020"/>
    </source>
</evidence>
<dbReference type="RefSeq" id="WP_097355592.1">
    <property type="nucleotide sequence ID" value="NZ_CAWNJE010000004.1"/>
</dbReference>
<comment type="caution">
    <text evidence="3">The sequence shown here is derived from an EMBL/GenBank/DDBJ whole genome shotgun (WGS) entry which is preliminary data.</text>
</comment>
<dbReference type="GO" id="GO:0071949">
    <property type="term" value="F:FAD binding"/>
    <property type="evidence" value="ECO:0007669"/>
    <property type="project" value="TreeGrafter"/>
</dbReference>
<dbReference type="InterPro" id="IPR012292">
    <property type="entry name" value="Globin/Proto"/>
</dbReference>
<dbReference type="GO" id="GO:0019825">
    <property type="term" value="F:oxygen binding"/>
    <property type="evidence" value="ECO:0007669"/>
    <property type="project" value="InterPro"/>
</dbReference>
<protein>
    <submittedName>
        <fullName evidence="3">Putative bacterial hemoglobin</fullName>
    </submittedName>
</protein>
<dbReference type="PANTHER" id="PTHR43396">
    <property type="entry name" value="FLAVOHEMOPROTEIN"/>
    <property type="match status" value="1"/>
</dbReference>
<dbReference type="GeneID" id="66950717"/>
<dbReference type="GO" id="GO:0046210">
    <property type="term" value="P:nitric oxide catabolic process"/>
    <property type="evidence" value="ECO:0007669"/>
    <property type="project" value="TreeGrafter"/>
</dbReference>
<dbReference type="EMBL" id="NBYY01000038">
    <property type="protein sequence ID" value="PCS21193.1"/>
    <property type="molecule type" value="Genomic_DNA"/>
</dbReference>
<keyword evidence="1" id="KW-0813">Transport</keyword>
<dbReference type="Gene3D" id="1.10.490.10">
    <property type="entry name" value="Globins"/>
    <property type="match status" value="1"/>
</dbReference>
<keyword evidence="1" id="KW-0479">Metal-binding</keyword>
<dbReference type="Pfam" id="PF00042">
    <property type="entry name" value="Globin"/>
    <property type="match status" value="1"/>
</dbReference>
<gene>
    <name evidence="3" type="ORF">BTN49_3247</name>
</gene>
<dbReference type="CDD" id="cd12131">
    <property type="entry name" value="HGbI-like"/>
    <property type="match status" value="1"/>
</dbReference>
<sequence length="137" mass="15519">MSLTPHQITLISQSFYKVEPISEKITEIFYKTLFAYEPTVKSLFKGDMQQQGRKLMVMLHTVVNSLNRLDNLVPVLQDLAKRHVDYGVKKTHYTPVGNALIHTLQIGLGDDFTPEVKAAWIAILDIIADTMKAEMDS</sequence>
<organism evidence="3 4">
    <name type="scientific">Candidatus Enterovibrio escicola</name>
    <dbReference type="NCBI Taxonomy" id="1927127"/>
    <lineage>
        <taxon>Bacteria</taxon>
        <taxon>Pseudomonadati</taxon>
        <taxon>Pseudomonadota</taxon>
        <taxon>Gammaproteobacteria</taxon>
        <taxon>Vibrionales</taxon>
        <taxon>Vibrionaceae</taxon>
        <taxon>Enterovibrio</taxon>
    </lineage>
</organism>
<dbReference type="GO" id="GO:0071500">
    <property type="term" value="P:cellular response to nitrosative stress"/>
    <property type="evidence" value="ECO:0007669"/>
    <property type="project" value="TreeGrafter"/>
</dbReference>
<dbReference type="SUPFAM" id="SSF46458">
    <property type="entry name" value="Globin-like"/>
    <property type="match status" value="1"/>
</dbReference>
<proteinExistence type="inferred from homology"/>
<dbReference type="InterPro" id="IPR009050">
    <property type="entry name" value="Globin-like_sf"/>
</dbReference>
<comment type="similarity">
    <text evidence="1">Belongs to the globin family.</text>
</comment>
<dbReference type="GO" id="GO:0020037">
    <property type="term" value="F:heme binding"/>
    <property type="evidence" value="ECO:0007669"/>
    <property type="project" value="InterPro"/>
</dbReference>
<dbReference type="InterPro" id="IPR000971">
    <property type="entry name" value="Globin"/>
</dbReference>
<dbReference type="GO" id="GO:0005344">
    <property type="term" value="F:oxygen carrier activity"/>
    <property type="evidence" value="ECO:0007669"/>
    <property type="project" value="UniProtKB-KW"/>
</dbReference>
<evidence type="ECO:0000259" key="2">
    <source>
        <dbReference type="PROSITE" id="PS01033"/>
    </source>
</evidence>
<keyword evidence="1" id="KW-0561">Oxygen transport</keyword>
<keyword evidence="1" id="KW-0408">Iron</keyword>
<keyword evidence="1" id="KW-0349">Heme</keyword>
<dbReference type="PROSITE" id="PS01033">
    <property type="entry name" value="GLOBIN"/>
    <property type="match status" value="1"/>
</dbReference>
<geneLocation type="plasmid" evidence="4">
    <name>pmj4</name>
</geneLocation>
<feature type="domain" description="Globin" evidence="2">
    <location>
        <begin position="2"/>
        <end position="136"/>
    </location>
</feature>
<name>A0A2A5SZ43_9GAMM</name>
<accession>A0A2A5SZ43</accession>
<keyword evidence="3" id="KW-0614">Plasmid</keyword>
<dbReference type="AlphaFoldDB" id="A0A2A5SZ43"/>
<dbReference type="OrthoDB" id="9801223at2"/>
<keyword evidence="4" id="KW-1185">Reference proteome</keyword>
<evidence type="ECO:0000313" key="3">
    <source>
        <dbReference type="EMBL" id="PCS21193.1"/>
    </source>
</evidence>